<name>A0A0F9XX01_9ZZZZ</name>
<organism evidence="1">
    <name type="scientific">marine sediment metagenome</name>
    <dbReference type="NCBI Taxonomy" id="412755"/>
    <lineage>
        <taxon>unclassified sequences</taxon>
        <taxon>metagenomes</taxon>
        <taxon>ecological metagenomes</taxon>
    </lineage>
</organism>
<dbReference type="Gene3D" id="3.40.720.10">
    <property type="entry name" value="Alkaline Phosphatase, subunit A"/>
    <property type="match status" value="3"/>
</dbReference>
<dbReference type="InterPro" id="IPR002591">
    <property type="entry name" value="Phosphodiest/P_Trfase"/>
</dbReference>
<comment type="caution">
    <text evidence="1">The sequence shown here is derived from an EMBL/GenBank/DDBJ whole genome shotgun (WGS) entry which is preliminary data.</text>
</comment>
<accession>A0A0F9XX01</accession>
<sequence>MTATPKRTFVLGLDALVPQLVERFIAEGRMPNIAKLIERGVQANAMPVLPTHTPVNWTTIGTGAWPGTHGITGFSMKDRTRELTNWALGSDTTQVTAEFLWQAAEKVGKKSILLKWGGPTYPVTVTEGVQVDGCFCICCDHEIAGPKRFSMSDQPTSHPIEWAPADGWANVPDSATQALAGEIELGNDEDKINLHLLAIGAGGDVDTLLICSATDAAEPLATMTVDEYSPWLTLSFSGREGTVRLKLLDIGEKALELYATQIMPTVGGWTYPENVANELVTNVGPFLQRVGYNQRGAIYGAWADMATLLDEIDYQHDWFASAAKYLCENYDHELFFLHSHAPDYIQDAIMPESEPLTAGSPEIAEEHLGYVARVYESCDRMVGRIVDKVATADDLIVVVSDHGCIGYHDVQSGPQMVKDILEDGGFLVYEGDDREEHVSSKPSRGRGAIDWSRTKAIWHDTMYIYMNVKGRQPEGCIEPEDYEAVRNDIIQALLEYKDPRLGCCPFTLVMRREDAAMLGLWGDRVGDIMVCVLPGGDYGEGHGNVLPTETFGLSSIQATLVMAGPGVRQGVTLTHPVWLTDVAPTIAHLMNIPAPATMEGAVLNAALEDGVR</sequence>
<dbReference type="PANTHER" id="PTHR10151">
    <property type="entry name" value="ECTONUCLEOTIDE PYROPHOSPHATASE/PHOSPHODIESTERASE"/>
    <property type="match status" value="1"/>
</dbReference>
<dbReference type="GO" id="GO:0016787">
    <property type="term" value="F:hydrolase activity"/>
    <property type="evidence" value="ECO:0007669"/>
    <property type="project" value="UniProtKB-ARBA"/>
</dbReference>
<reference evidence="1" key="1">
    <citation type="journal article" date="2015" name="Nature">
        <title>Complex archaea that bridge the gap between prokaryotes and eukaryotes.</title>
        <authorList>
            <person name="Spang A."/>
            <person name="Saw J.H."/>
            <person name="Jorgensen S.L."/>
            <person name="Zaremba-Niedzwiedzka K."/>
            <person name="Martijn J."/>
            <person name="Lind A.E."/>
            <person name="van Eijk R."/>
            <person name="Schleper C."/>
            <person name="Guy L."/>
            <person name="Ettema T.J."/>
        </authorList>
    </citation>
    <scope>NUCLEOTIDE SEQUENCE</scope>
</reference>
<evidence type="ECO:0000313" key="1">
    <source>
        <dbReference type="EMBL" id="KKN96923.1"/>
    </source>
</evidence>
<proteinExistence type="predicted"/>
<gene>
    <name evidence="1" type="ORF">LCGC14_0161730</name>
</gene>
<dbReference type="Pfam" id="PF01663">
    <property type="entry name" value="Phosphodiest"/>
    <property type="match status" value="2"/>
</dbReference>
<dbReference type="PANTHER" id="PTHR10151:SF120">
    <property type="entry name" value="BIS(5'-ADENOSYL)-TRIPHOSPHATASE"/>
    <property type="match status" value="1"/>
</dbReference>
<dbReference type="SUPFAM" id="SSF53649">
    <property type="entry name" value="Alkaline phosphatase-like"/>
    <property type="match status" value="1"/>
</dbReference>
<dbReference type="InterPro" id="IPR017850">
    <property type="entry name" value="Alkaline_phosphatase_core_sf"/>
</dbReference>
<evidence type="ECO:0008006" key="2">
    <source>
        <dbReference type="Google" id="ProtNLM"/>
    </source>
</evidence>
<protein>
    <recommendedName>
        <fullName evidence="2">Sulfatase N-terminal domain-containing protein</fullName>
    </recommendedName>
</protein>
<dbReference type="AlphaFoldDB" id="A0A0F9XX01"/>
<dbReference type="EMBL" id="LAZR01000061">
    <property type="protein sequence ID" value="KKN96923.1"/>
    <property type="molecule type" value="Genomic_DNA"/>
</dbReference>